<comment type="similarity">
    <text evidence="1">Belongs to the FAH family.</text>
</comment>
<evidence type="ECO:0000256" key="1">
    <source>
        <dbReference type="ARBA" id="ARBA00010211"/>
    </source>
</evidence>
<dbReference type="GO" id="GO:0044281">
    <property type="term" value="P:small molecule metabolic process"/>
    <property type="evidence" value="ECO:0007669"/>
    <property type="project" value="UniProtKB-ARBA"/>
</dbReference>
<dbReference type="Proteomes" id="UP000283805">
    <property type="component" value="Unassembled WGS sequence"/>
</dbReference>
<dbReference type="PANTHER" id="PTHR42796:SF7">
    <property type="entry name" value="2-DEHYDRO-3-DEOXY-D-ARABINONATE DEHYDRATASE"/>
    <property type="match status" value="1"/>
</dbReference>
<evidence type="ECO:0000313" key="5">
    <source>
        <dbReference type="Proteomes" id="UP000283805"/>
    </source>
</evidence>
<dbReference type="InterPro" id="IPR036663">
    <property type="entry name" value="Fumarylacetoacetase_C_sf"/>
</dbReference>
<gene>
    <name evidence="4" type="ORF">ATJ93_2418</name>
</gene>
<sequence length="310" mass="33923">MNTRAKTDERNGSTDMRYYQLREEGTPRLAVKTTDGLYDLTAAKPQLRTLEDLFTAATIADSSLDRVAERLLDGADVLSPDVLDTERDGDGAVSAPISTGEVWAAGVTYRISEEARKAESSMADMYIDVYDSERPEVFFKATPSRTVGPAERVGIRADSEWDVPEPELGVVLSDGEIVGYTIGNDMSSRSIEGRNPLYLPQAKVYDRCCAIGPCVRSADSVDDPHDLEMWMTISRDGEVLYDDSTNTGKMVRSVEELVNCYTSHNAVPDVSVLLTGTSLVPDDDFTLREGDLIEIGVEDIGTLSNTVVEV</sequence>
<proteinExistence type="inferred from homology"/>
<accession>A0A3R7DAH5</accession>
<keyword evidence="2" id="KW-0479">Metal-binding</keyword>
<evidence type="ECO:0000256" key="2">
    <source>
        <dbReference type="ARBA" id="ARBA00022723"/>
    </source>
</evidence>
<organism evidence="4 5">
    <name type="scientific">Halopiger aswanensis</name>
    <dbReference type="NCBI Taxonomy" id="148449"/>
    <lineage>
        <taxon>Archaea</taxon>
        <taxon>Methanobacteriati</taxon>
        <taxon>Methanobacteriota</taxon>
        <taxon>Stenosarchaea group</taxon>
        <taxon>Halobacteria</taxon>
        <taxon>Halobacteriales</taxon>
        <taxon>Natrialbaceae</taxon>
        <taxon>Halopiger</taxon>
    </lineage>
</organism>
<name>A0A3R7DAH5_9EURY</name>
<dbReference type="AlphaFoldDB" id="A0A3R7DAH5"/>
<dbReference type="GO" id="GO:0046872">
    <property type="term" value="F:metal ion binding"/>
    <property type="evidence" value="ECO:0007669"/>
    <property type="project" value="UniProtKB-KW"/>
</dbReference>
<dbReference type="PANTHER" id="PTHR42796">
    <property type="entry name" value="FUMARYLACETOACETATE HYDROLASE DOMAIN-CONTAINING PROTEIN 2A-RELATED"/>
    <property type="match status" value="1"/>
</dbReference>
<dbReference type="Gene3D" id="3.90.850.10">
    <property type="entry name" value="Fumarylacetoacetase-like, C-terminal domain"/>
    <property type="match status" value="1"/>
</dbReference>
<dbReference type="EMBL" id="RAPO01000002">
    <property type="protein sequence ID" value="RKD95560.1"/>
    <property type="molecule type" value="Genomic_DNA"/>
</dbReference>
<dbReference type="GO" id="GO:0003824">
    <property type="term" value="F:catalytic activity"/>
    <property type="evidence" value="ECO:0007669"/>
    <property type="project" value="InterPro"/>
</dbReference>
<keyword evidence="5" id="KW-1185">Reference proteome</keyword>
<reference evidence="4 5" key="1">
    <citation type="submission" date="2018-09" db="EMBL/GenBank/DDBJ databases">
        <title>Genomic Encyclopedia of Archaeal and Bacterial Type Strains, Phase II (KMG-II): from individual species to whole genera.</title>
        <authorList>
            <person name="Goeker M."/>
        </authorList>
    </citation>
    <scope>NUCLEOTIDE SEQUENCE [LARGE SCALE GENOMIC DNA]</scope>
    <source>
        <strain evidence="4 5">DSM 13151</strain>
    </source>
</reference>
<evidence type="ECO:0000259" key="3">
    <source>
        <dbReference type="Pfam" id="PF01557"/>
    </source>
</evidence>
<dbReference type="InterPro" id="IPR011234">
    <property type="entry name" value="Fumarylacetoacetase-like_C"/>
</dbReference>
<evidence type="ECO:0000313" key="4">
    <source>
        <dbReference type="EMBL" id="RKD95560.1"/>
    </source>
</evidence>
<feature type="domain" description="Fumarylacetoacetase-like C-terminal" evidence="3">
    <location>
        <begin position="103"/>
        <end position="308"/>
    </location>
</feature>
<protein>
    <submittedName>
        <fullName evidence="4">2-dehydro-3-deoxy-D-xylonate dehydratase</fullName>
    </submittedName>
</protein>
<dbReference type="SUPFAM" id="SSF56529">
    <property type="entry name" value="FAH"/>
    <property type="match status" value="1"/>
</dbReference>
<comment type="caution">
    <text evidence="4">The sequence shown here is derived from an EMBL/GenBank/DDBJ whole genome shotgun (WGS) entry which is preliminary data.</text>
</comment>
<dbReference type="InterPro" id="IPR051121">
    <property type="entry name" value="FAH"/>
</dbReference>
<dbReference type="Pfam" id="PF01557">
    <property type="entry name" value="FAA_hydrolase"/>
    <property type="match status" value="1"/>
</dbReference>